<evidence type="ECO:0000313" key="5">
    <source>
        <dbReference type="EMBL" id="MBK3520000.1"/>
    </source>
</evidence>
<dbReference type="InterPro" id="IPR023296">
    <property type="entry name" value="Glyco_hydro_beta-prop_sf"/>
</dbReference>
<keyword evidence="2 4" id="KW-0378">Hydrolase</keyword>
<comment type="caution">
    <text evidence="5">The sequence shown here is derived from an EMBL/GenBank/DDBJ whole genome shotgun (WGS) entry which is preliminary data.</text>
</comment>
<dbReference type="InterPro" id="IPR006710">
    <property type="entry name" value="Glyco_hydro_43"/>
</dbReference>
<gene>
    <name evidence="5" type="ORF">JIV24_21895</name>
</gene>
<comment type="similarity">
    <text evidence="1 4">Belongs to the glycosyl hydrolase 43 family.</text>
</comment>
<sequence>MTGPEIEGEYVLKVVVNDSGLSGGQSLSNIVLRNDNYKFSDYYNIPAGEATTRFSWNVLKTSTTDQTENDHAVKIFALSPDIDAETEVSKSQGEKLVGEDWNYFDTPNGKVYNENGANEFDQNNVTMRYEIHIGYVGGTYYVDNLTSSIDNATSIPTSIGNIKNNDIKIWSSNRAVKIMNKAGKTGLATVYDLSGRPSKVLKIDGTYYVWYTRRDTKTKPQGPKKASDNVPSFDWDLCKIWFATSDDGFHWKEQNVAIKRPEKPEPGHRSVSTPEILQWKGKYYLYYQALYEAPGLSGGDYYPVTAAVADSPEGPWKQAGKIVVENGQEGEWDQHAIHDPYPLIYKRKIYLYYKSRFDKQSNPKRIEQSQGLAIAEIPFGPFEKHPLTRFLTRVMKQDYSPGKKVSYP</sequence>
<dbReference type="Gene3D" id="2.115.10.20">
    <property type="entry name" value="Glycosyl hydrolase domain, family 43"/>
    <property type="match status" value="1"/>
</dbReference>
<protein>
    <submittedName>
        <fullName evidence="5">Family 43 glycosylhydrolase</fullName>
    </submittedName>
</protein>
<accession>A0ABS1HQQ3</accession>
<keyword evidence="6" id="KW-1185">Reference proteome</keyword>
<evidence type="ECO:0000313" key="6">
    <source>
        <dbReference type="Proteomes" id="UP000605676"/>
    </source>
</evidence>
<reference evidence="5 6" key="1">
    <citation type="submission" date="2021-01" db="EMBL/GenBank/DDBJ databases">
        <title>Carboxyliciviraga sp.nov., isolated from coastal sediments.</title>
        <authorList>
            <person name="Lu D."/>
            <person name="Zhang T."/>
        </authorList>
    </citation>
    <scope>NUCLEOTIDE SEQUENCE [LARGE SCALE GENOMIC DNA]</scope>
    <source>
        <strain evidence="5 6">N1Y132</strain>
    </source>
</reference>
<dbReference type="SUPFAM" id="SSF75005">
    <property type="entry name" value="Arabinanase/levansucrase/invertase"/>
    <property type="match status" value="1"/>
</dbReference>
<evidence type="ECO:0000256" key="2">
    <source>
        <dbReference type="ARBA" id="ARBA00022801"/>
    </source>
</evidence>
<dbReference type="Pfam" id="PF04616">
    <property type="entry name" value="Glyco_hydro_43"/>
    <property type="match status" value="1"/>
</dbReference>
<evidence type="ECO:0000256" key="1">
    <source>
        <dbReference type="ARBA" id="ARBA00009865"/>
    </source>
</evidence>
<dbReference type="EMBL" id="JAENRR010000120">
    <property type="protein sequence ID" value="MBK3520000.1"/>
    <property type="molecule type" value="Genomic_DNA"/>
</dbReference>
<dbReference type="Proteomes" id="UP000605676">
    <property type="component" value="Unassembled WGS sequence"/>
</dbReference>
<dbReference type="RefSeq" id="WP_200467217.1">
    <property type="nucleotide sequence ID" value="NZ_JAENRR010000120.1"/>
</dbReference>
<keyword evidence="3 4" id="KW-0326">Glycosidase</keyword>
<evidence type="ECO:0000256" key="4">
    <source>
        <dbReference type="RuleBase" id="RU361187"/>
    </source>
</evidence>
<name>A0ABS1HQQ3_9BACT</name>
<proteinExistence type="inferred from homology"/>
<evidence type="ECO:0000256" key="3">
    <source>
        <dbReference type="ARBA" id="ARBA00023295"/>
    </source>
</evidence>
<organism evidence="5 6">
    <name type="scientific">Carboxylicivirga marina</name>
    <dbReference type="NCBI Taxonomy" id="2800988"/>
    <lineage>
        <taxon>Bacteria</taxon>
        <taxon>Pseudomonadati</taxon>
        <taxon>Bacteroidota</taxon>
        <taxon>Bacteroidia</taxon>
        <taxon>Marinilabiliales</taxon>
        <taxon>Marinilabiliaceae</taxon>
        <taxon>Carboxylicivirga</taxon>
    </lineage>
</organism>